<dbReference type="PANTHER" id="PTHR47506">
    <property type="entry name" value="TRANSCRIPTIONAL REGULATORY PROTEIN"/>
    <property type="match status" value="1"/>
</dbReference>
<comment type="caution">
    <text evidence="6">The sequence shown here is derived from an EMBL/GenBank/DDBJ whole genome shotgun (WGS) entry which is preliminary data.</text>
</comment>
<keyword evidence="3" id="KW-0804">Transcription</keyword>
<dbReference type="SUPFAM" id="SSF46689">
    <property type="entry name" value="Homeodomain-like"/>
    <property type="match status" value="1"/>
</dbReference>
<accession>A0ABV4NZX1</accession>
<keyword evidence="1" id="KW-0805">Transcription regulation</keyword>
<evidence type="ECO:0000256" key="3">
    <source>
        <dbReference type="ARBA" id="ARBA00023163"/>
    </source>
</evidence>
<dbReference type="InterPro" id="IPR036271">
    <property type="entry name" value="Tet_transcr_reg_TetR-rel_C_sf"/>
</dbReference>
<dbReference type="Gene3D" id="1.10.357.10">
    <property type="entry name" value="Tetracycline Repressor, domain 2"/>
    <property type="match status" value="1"/>
</dbReference>
<dbReference type="PANTHER" id="PTHR47506:SF6">
    <property type="entry name" value="HTH-TYPE TRANSCRIPTIONAL REPRESSOR NEMR"/>
    <property type="match status" value="1"/>
</dbReference>
<protein>
    <submittedName>
        <fullName evidence="6">TetR/AcrR family transcriptional regulator</fullName>
    </submittedName>
</protein>
<keyword evidence="2 4" id="KW-0238">DNA-binding</keyword>
<dbReference type="Proteomes" id="UP001569428">
    <property type="component" value="Unassembled WGS sequence"/>
</dbReference>
<organism evidence="6 7">
    <name type="scientific">Microbulbifer epialgicus</name>
    <dbReference type="NCBI Taxonomy" id="393907"/>
    <lineage>
        <taxon>Bacteria</taxon>
        <taxon>Pseudomonadati</taxon>
        <taxon>Pseudomonadota</taxon>
        <taxon>Gammaproteobacteria</taxon>
        <taxon>Cellvibrionales</taxon>
        <taxon>Microbulbiferaceae</taxon>
        <taxon>Microbulbifer</taxon>
    </lineage>
</organism>
<dbReference type="PRINTS" id="PR00455">
    <property type="entry name" value="HTHTETR"/>
</dbReference>
<evidence type="ECO:0000259" key="5">
    <source>
        <dbReference type="PROSITE" id="PS50977"/>
    </source>
</evidence>
<dbReference type="EMBL" id="JBGMEK010000025">
    <property type="protein sequence ID" value="MFA0811691.1"/>
    <property type="molecule type" value="Genomic_DNA"/>
</dbReference>
<dbReference type="RefSeq" id="WP_371839288.1">
    <property type="nucleotide sequence ID" value="NZ_JBGMEK010000025.1"/>
</dbReference>
<dbReference type="Pfam" id="PF16925">
    <property type="entry name" value="TetR_C_13"/>
    <property type="match status" value="1"/>
</dbReference>
<feature type="domain" description="HTH tetR-type" evidence="5">
    <location>
        <begin position="8"/>
        <end position="68"/>
    </location>
</feature>
<proteinExistence type="predicted"/>
<name>A0ABV4NZX1_9GAMM</name>
<dbReference type="SUPFAM" id="SSF48498">
    <property type="entry name" value="Tetracyclin repressor-like, C-terminal domain"/>
    <property type="match status" value="1"/>
</dbReference>
<dbReference type="PROSITE" id="PS50977">
    <property type="entry name" value="HTH_TETR_2"/>
    <property type="match status" value="1"/>
</dbReference>
<evidence type="ECO:0000313" key="7">
    <source>
        <dbReference type="Proteomes" id="UP001569428"/>
    </source>
</evidence>
<feature type="DNA-binding region" description="H-T-H motif" evidence="4">
    <location>
        <begin position="31"/>
        <end position="50"/>
    </location>
</feature>
<evidence type="ECO:0000256" key="4">
    <source>
        <dbReference type="PROSITE-ProRule" id="PRU00335"/>
    </source>
</evidence>
<reference evidence="6 7" key="1">
    <citation type="submission" date="2024-08" db="EMBL/GenBank/DDBJ databases">
        <authorList>
            <person name="Ishaq N."/>
        </authorList>
    </citation>
    <scope>NUCLEOTIDE SEQUENCE [LARGE SCALE GENOMIC DNA]</scope>
    <source>
        <strain evidence="6 7">DSM 18651</strain>
    </source>
</reference>
<dbReference type="Pfam" id="PF00440">
    <property type="entry name" value="TetR_N"/>
    <property type="match status" value="1"/>
</dbReference>
<evidence type="ECO:0000256" key="1">
    <source>
        <dbReference type="ARBA" id="ARBA00023015"/>
    </source>
</evidence>
<dbReference type="InterPro" id="IPR011075">
    <property type="entry name" value="TetR_C"/>
</dbReference>
<dbReference type="InterPro" id="IPR009057">
    <property type="entry name" value="Homeodomain-like_sf"/>
</dbReference>
<evidence type="ECO:0000256" key="2">
    <source>
        <dbReference type="ARBA" id="ARBA00023125"/>
    </source>
</evidence>
<sequence length="219" mass="24361">MARPRKSENTKEALLETGTAMLASQGYHGTGIKQVLDAVGVPKGSFYNYFPSKEAFVASIIHYYGEQIDAELAQTKINLVQAPGLIQLWCSFQNRIQYKVKAGQSCACLLGAMSAEVAQASPLCRKAIESVEHRWLENLRSILHLAQDQGDLRSDIPANSLATLCYSVWQGSILQYQVSGDPNDLLRQLRTFFSTLVTQQGAQTLSSIETYRQDIHFEK</sequence>
<gene>
    <name evidence="6" type="ORF">ACCI49_12240</name>
</gene>
<evidence type="ECO:0000313" key="6">
    <source>
        <dbReference type="EMBL" id="MFA0811691.1"/>
    </source>
</evidence>
<keyword evidence="7" id="KW-1185">Reference proteome</keyword>
<dbReference type="InterPro" id="IPR001647">
    <property type="entry name" value="HTH_TetR"/>
</dbReference>